<organism evidence="6 7">
    <name type="scientific">Limulus polyphemus</name>
    <name type="common">Atlantic horseshoe crab</name>
    <dbReference type="NCBI Taxonomy" id="6850"/>
    <lineage>
        <taxon>Eukaryota</taxon>
        <taxon>Metazoa</taxon>
        <taxon>Ecdysozoa</taxon>
        <taxon>Arthropoda</taxon>
        <taxon>Chelicerata</taxon>
        <taxon>Merostomata</taxon>
        <taxon>Xiphosura</taxon>
        <taxon>Limulidae</taxon>
        <taxon>Limulus</taxon>
    </lineage>
</organism>
<dbReference type="CDD" id="cd12227">
    <property type="entry name" value="RRM_SCAF4_SCAF8"/>
    <property type="match status" value="1"/>
</dbReference>
<dbReference type="GeneID" id="106474752"/>
<sequence length="1004" mass="111716">MAQNLLSNPELLQQLQQMQQTIQQNDVFKTEFLVQEGLEEQKDLPVSQQIPQQSTEHAEPATVFGTNCLSYIPEPPPQFPTGQESANRYPPLSYEQPPLPPSSVNSEQDDSRHSFGLVNNISLPLEDQDERQRVAQHIGVEDKDDRERSGSRSRSPSRSNKSRSSRRHSRRSRSRSPRRRRSRSGSRSRSRHKRERRSRSRSRERERERERERRKKGLPPLKKNYLCVCSTTLWLGHVPKIVSEADIHDAFAEFGTIASIDMIPPRGCAYVCMDRRQDAYKALQSLKNLKLQGSSIKMAWAPGKGMKGKEYKDYWEVDVGVSYIPYDKLPENVDLDSLEEGGMIDEQSVPNNLKEQQRIRQKEKEEAIKQAKEEVMKNQENAANQSVANLVPGLPSINMQMVPQMVQPQFGIPVPGMVPTPSMVIPQLQIPVGAHRNPVMMMSQNTQPVVGGHSLAVMGGLPPIPSMAPVSVTNDGLQLQPFSTAQNVVQSTLPSPSTTNAVSQAMDLSGDATPTEEEGTCLPIESNNIENQPTTITTTSGDSSSGSSLPHIPSLSNTMPTASSVDQIHSGVPPPVQSTIPRMPFLPPVGSFQPLARPSGHFQGGTLQGGPMPWGTVANQLPPSTSSTGETNATATVAVPSQFGSPRIPYSAPHPPVAGLGSHMAGPYQGQGHNNVRIPNPGFFHMRHPSLLSNNNSGQQQQAGPPGGSGVPRFLPPRPNFQPSQFSLPSSQQQSETQEKTESDSVLQQNSPENERKVLLSPPQTPLDFGPRPRGPAPPEQINFPSQPPLLSPVRGPPPRGFSPYCGPRPRMDFNGPRPGMGPGPRGPPFGWNRPRLNFGSGPDRMGPRAGFPPPREFFEPRFGRPDFKGRLMNDRENIEQRFPDHPPFPKPWERNEGRDDHDWQRERGRTGSDRERDYWRKDRGEYNERDHGIHKDRDVDRDCKDREKSWEKTTQQKHPREKDSKEKCDHDSSKSGGEQTSSAHSKPVQSEENVNVQENGENK</sequence>
<keyword evidence="1 2" id="KW-0694">RNA-binding</keyword>
<feature type="compositionally biased region" description="Low complexity" evidence="4">
    <location>
        <begin position="989"/>
        <end position="1004"/>
    </location>
</feature>
<feature type="compositionally biased region" description="Basic residues" evidence="4">
    <location>
        <begin position="160"/>
        <end position="200"/>
    </location>
</feature>
<evidence type="ECO:0000256" key="2">
    <source>
        <dbReference type="PROSITE-ProRule" id="PRU00176"/>
    </source>
</evidence>
<feature type="compositionally biased region" description="Low complexity" evidence="4">
    <location>
        <begin position="721"/>
        <end position="736"/>
    </location>
</feature>
<feature type="compositionally biased region" description="Pro residues" evidence="4">
    <location>
        <begin position="786"/>
        <end position="801"/>
    </location>
</feature>
<feature type="compositionally biased region" description="Polar residues" evidence="4">
    <location>
        <begin position="46"/>
        <end position="55"/>
    </location>
</feature>
<keyword evidence="3" id="KW-0175">Coiled coil</keyword>
<keyword evidence="6" id="KW-1185">Reference proteome</keyword>
<dbReference type="PANTHER" id="PTHR23140">
    <property type="entry name" value="RNA PROCESSING PROTEIN LD23810P"/>
    <property type="match status" value="1"/>
</dbReference>
<dbReference type="Gene3D" id="3.30.70.330">
    <property type="match status" value="1"/>
</dbReference>
<evidence type="ECO:0000313" key="6">
    <source>
        <dbReference type="Proteomes" id="UP000694941"/>
    </source>
</evidence>
<feature type="coiled-coil region" evidence="3">
    <location>
        <begin position="354"/>
        <end position="382"/>
    </location>
</feature>
<feature type="region of interest" description="Disordered" evidence="4">
    <location>
        <begin position="42"/>
        <end position="61"/>
    </location>
</feature>
<dbReference type="InterPro" id="IPR051485">
    <property type="entry name" value="SR-CTD_assoc_factor"/>
</dbReference>
<feature type="compositionally biased region" description="Basic and acidic residues" evidence="4">
    <location>
        <begin position="857"/>
        <end position="885"/>
    </location>
</feature>
<dbReference type="Pfam" id="PF00076">
    <property type="entry name" value="RRM_1"/>
    <property type="match status" value="1"/>
</dbReference>
<dbReference type="RefSeq" id="XP_013790899.1">
    <property type="nucleotide sequence ID" value="XM_013935445.2"/>
</dbReference>
<evidence type="ECO:0000256" key="4">
    <source>
        <dbReference type="SAM" id="MobiDB-lite"/>
    </source>
</evidence>
<name>A0ABM1BY50_LIMPO</name>
<feature type="compositionally biased region" description="Basic and acidic residues" evidence="4">
    <location>
        <begin position="892"/>
        <end position="952"/>
    </location>
</feature>
<dbReference type="Proteomes" id="UP000694941">
    <property type="component" value="Unplaced"/>
</dbReference>
<feature type="compositionally biased region" description="Basic and acidic residues" evidence="4">
    <location>
        <begin position="959"/>
        <end position="974"/>
    </location>
</feature>
<feature type="compositionally biased region" description="Low complexity" evidence="4">
    <location>
        <begin position="689"/>
        <end position="704"/>
    </location>
</feature>
<dbReference type="PANTHER" id="PTHR23140:SF4">
    <property type="entry name" value="PROTEIN CBR-NRD-1"/>
    <property type="match status" value="1"/>
</dbReference>
<feature type="region of interest" description="Disordered" evidence="4">
    <location>
        <begin position="69"/>
        <end position="216"/>
    </location>
</feature>
<feature type="compositionally biased region" description="Basic and acidic residues" evidence="4">
    <location>
        <begin position="201"/>
        <end position="211"/>
    </location>
</feature>
<gene>
    <name evidence="7" type="primary">LOC106474752</name>
</gene>
<evidence type="ECO:0000256" key="3">
    <source>
        <dbReference type="SAM" id="Coils"/>
    </source>
</evidence>
<proteinExistence type="predicted"/>
<dbReference type="InterPro" id="IPR000504">
    <property type="entry name" value="RRM_dom"/>
</dbReference>
<accession>A0ABM1BY50</accession>
<dbReference type="PROSITE" id="PS50102">
    <property type="entry name" value="RRM"/>
    <property type="match status" value="1"/>
</dbReference>
<feature type="compositionally biased region" description="Polar residues" evidence="4">
    <location>
        <begin position="975"/>
        <end position="985"/>
    </location>
</feature>
<dbReference type="SMART" id="SM00360">
    <property type="entry name" value="RRM"/>
    <property type="match status" value="1"/>
</dbReference>
<dbReference type="InterPro" id="IPR035979">
    <property type="entry name" value="RBD_domain_sf"/>
</dbReference>
<protein>
    <submittedName>
        <fullName evidence="7">Splicing factor, arginine/serine-rich 15-like isoform X1</fullName>
    </submittedName>
</protein>
<evidence type="ECO:0000259" key="5">
    <source>
        <dbReference type="PROSITE" id="PS50102"/>
    </source>
</evidence>
<feature type="domain" description="RRM" evidence="5">
    <location>
        <begin position="231"/>
        <end position="303"/>
    </location>
</feature>
<evidence type="ECO:0000256" key="1">
    <source>
        <dbReference type="ARBA" id="ARBA00022884"/>
    </source>
</evidence>
<evidence type="ECO:0000313" key="7">
    <source>
        <dbReference type="RefSeq" id="XP_013790899.1"/>
    </source>
</evidence>
<feature type="compositionally biased region" description="Basic and acidic residues" evidence="4">
    <location>
        <begin position="139"/>
        <end position="150"/>
    </location>
</feature>
<dbReference type="SUPFAM" id="SSF54928">
    <property type="entry name" value="RNA-binding domain, RBD"/>
    <property type="match status" value="1"/>
</dbReference>
<dbReference type="InterPro" id="IPR012677">
    <property type="entry name" value="Nucleotide-bd_a/b_plait_sf"/>
</dbReference>
<feature type="region of interest" description="Disordered" evidence="4">
    <location>
        <begin position="665"/>
        <end position="1004"/>
    </location>
</feature>
<reference evidence="7" key="1">
    <citation type="submission" date="2025-08" db="UniProtKB">
        <authorList>
            <consortium name="RefSeq"/>
        </authorList>
    </citation>
    <scope>IDENTIFICATION</scope>
    <source>
        <tissue evidence="7">Muscle</tissue>
    </source>
</reference>